<accession>A0A2Z3KRN7</accession>
<dbReference type="Proteomes" id="UP000245919">
    <property type="component" value="Chromosome"/>
</dbReference>
<protein>
    <submittedName>
        <fullName evidence="1">Uncharacterized protein</fullName>
    </submittedName>
</protein>
<evidence type="ECO:0000313" key="2">
    <source>
        <dbReference type="Proteomes" id="UP000245919"/>
    </source>
</evidence>
<name>A0A2Z3KRN7_LACLL</name>
<dbReference type="AlphaFoldDB" id="A0A2Z3KRN7"/>
<reference evidence="1 2" key="1">
    <citation type="submission" date="2018-03" db="EMBL/GenBank/DDBJ databases">
        <title>Genome sequence of Lactococcus lactis strain 14B4 from almond drupe.</title>
        <authorList>
            <person name="Tran T.D."/>
            <person name="McGarvey J.A."/>
            <person name="Huynh S."/>
            <person name="Parker C.T."/>
        </authorList>
    </citation>
    <scope>NUCLEOTIDE SEQUENCE [LARGE SCALE GENOMIC DNA]</scope>
    <source>
        <strain evidence="1 2">14B4</strain>
    </source>
</reference>
<evidence type="ECO:0000313" key="1">
    <source>
        <dbReference type="EMBL" id="AWN66599.1"/>
    </source>
</evidence>
<gene>
    <name evidence="1" type="ORF">LL14B4_10590</name>
</gene>
<dbReference type="RefSeq" id="WP_109991286.1">
    <property type="nucleotide sequence ID" value="NZ_CP028160.1"/>
</dbReference>
<dbReference type="EMBL" id="CP028160">
    <property type="protein sequence ID" value="AWN66599.1"/>
    <property type="molecule type" value="Genomic_DNA"/>
</dbReference>
<dbReference type="GeneID" id="89634227"/>
<organism evidence="1 2">
    <name type="scientific">Lactococcus lactis subsp. lactis</name>
    <name type="common">Streptococcus lactis</name>
    <dbReference type="NCBI Taxonomy" id="1360"/>
    <lineage>
        <taxon>Bacteria</taxon>
        <taxon>Bacillati</taxon>
        <taxon>Bacillota</taxon>
        <taxon>Bacilli</taxon>
        <taxon>Lactobacillales</taxon>
        <taxon>Streptococcaceae</taxon>
        <taxon>Lactococcus</taxon>
    </lineage>
</organism>
<proteinExistence type="predicted"/>
<sequence>MVIDKKTANYIFNELSIATHQTKHEVMVSFYEEASFEPKEDQIWINQESVGYFDKRKRIHVRGLTLKEWGDAWEKFRV</sequence>